<protein>
    <submittedName>
        <fullName evidence="1">Uncharacterized protein</fullName>
    </submittedName>
</protein>
<proteinExistence type="predicted"/>
<accession>A0A7C4VDF0</accession>
<organism evidence="1">
    <name type="scientific">Oceanithermus profundus</name>
    <dbReference type="NCBI Taxonomy" id="187137"/>
    <lineage>
        <taxon>Bacteria</taxon>
        <taxon>Thermotogati</taxon>
        <taxon>Deinococcota</taxon>
        <taxon>Deinococci</taxon>
        <taxon>Thermales</taxon>
        <taxon>Thermaceae</taxon>
        <taxon>Oceanithermus</taxon>
    </lineage>
</organism>
<dbReference type="EMBL" id="DRPZ01000237">
    <property type="protein sequence ID" value="HGY10244.1"/>
    <property type="molecule type" value="Genomic_DNA"/>
</dbReference>
<gene>
    <name evidence="1" type="ORF">ENK37_09400</name>
</gene>
<dbReference type="Proteomes" id="UP000885759">
    <property type="component" value="Unassembled WGS sequence"/>
</dbReference>
<name>A0A7C4VDF0_9DEIN</name>
<evidence type="ECO:0000313" key="1">
    <source>
        <dbReference type="EMBL" id="HGY10244.1"/>
    </source>
</evidence>
<reference evidence="1" key="1">
    <citation type="journal article" date="2020" name="mSystems">
        <title>Genome- and Community-Level Interaction Insights into Carbon Utilization and Element Cycling Functions of Hydrothermarchaeota in Hydrothermal Sediment.</title>
        <authorList>
            <person name="Zhou Z."/>
            <person name="Liu Y."/>
            <person name="Xu W."/>
            <person name="Pan J."/>
            <person name="Luo Z.H."/>
            <person name="Li M."/>
        </authorList>
    </citation>
    <scope>NUCLEOTIDE SEQUENCE [LARGE SCALE GENOMIC DNA]</scope>
    <source>
        <strain evidence="1">HyVt-570</strain>
    </source>
</reference>
<dbReference type="AlphaFoldDB" id="A0A7C4VDF0"/>
<sequence>MESEILRLLAGLDIGKASFLLLAVIVLWGMRNIVTSLLRIERHMEKMAGHSEQTHYFMNEMLAIFEREGLPFRKPKKEARKI</sequence>
<comment type="caution">
    <text evidence="1">The sequence shown here is derived from an EMBL/GenBank/DDBJ whole genome shotgun (WGS) entry which is preliminary data.</text>
</comment>